<dbReference type="InterPro" id="IPR006671">
    <property type="entry name" value="Cyclin_N"/>
</dbReference>
<dbReference type="InterPro" id="IPR004367">
    <property type="entry name" value="Cyclin_C-dom"/>
</dbReference>
<dbReference type="SMART" id="SM01332">
    <property type="entry name" value="Cyclin_C"/>
    <property type="match status" value="1"/>
</dbReference>
<reference evidence="6" key="1">
    <citation type="submission" date="2020-11" db="EMBL/GenBank/DDBJ databases">
        <authorList>
            <person name="Tran Van P."/>
        </authorList>
    </citation>
    <scope>NUCLEOTIDE SEQUENCE</scope>
</reference>
<evidence type="ECO:0000259" key="4">
    <source>
        <dbReference type="SMART" id="SM00385"/>
    </source>
</evidence>
<evidence type="ECO:0000256" key="3">
    <source>
        <dbReference type="SAM" id="MobiDB-lite"/>
    </source>
</evidence>
<protein>
    <recommendedName>
        <fullName evidence="8">Cyclin-L1</fullName>
    </recommendedName>
</protein>
<dbReference type="EMBL" id="CAJPVJ010000125">
    <property type="protein sequence ID" value="CAG2161324.1"/>
    <property type="molecule type" value="Genomic_DNA"/>
</dbReference>
<dbReference type="Pfam" id="PF02984">
    <property type="entry name" value="Cyclin_C"/>
    <property type="match status" value="1"/>
</dbReference>
<dbReference type="SUPFAM" id="SSF47954">
    <property type="entry name" value="Cyclin-like"/>
    <property type="match status" value="2"/>
</dbReference>
<accession>A0A7R9L9W3</accession>
<evidence type="ECO:0000256" key="2">
    <source>
        <dbReference type="RuleBase" id="RU000383"/>
    </source>
</evidence>
<evidence type="ECO:0000313" key="7">
    <source>
        <dbReference type="Proteomes" id="UP000728032"/>
    </source>
</evidence>
<dbReference type="GO" id="GO:0006357">
    <property type="term" value="P:regulation of transcription by RNA polymerase II"/>
    <property type="evidence" value="ECO:0007669"/>
    <property type="project" value="InterPro"/>
</dbReference>
<dbReference type="PANTHER" id="PTHR10026">
    <property type="entry name" value="CYCLIN"/>
    <property type="match status" value="1"/>
</dbReference>
<dbReference type="FunFam" id="1.10.472.10:FF:000016">
    <property type="entry name" value="cyclin-L1 isoform X1"/>
    <property type="match status" value="1"/>
</dbReference>
<feature type="compositionally biased region" description="Basic residues" evidence="3">
    <location>
        <begin position="449"/>
        <end position="504"/>
    </location>
</feature>
<keyword evidence="7" id="KW-1185">Reference proteome</keyword>
<dbReference type="FunFam" id="1.10.472.10:FF:000031">
    <property type="entry name" value="cyclin-L1-1-like isoform X1"/>
    <property type="match status" value="1"/>
</dbReference>
<organism evidence="6">
    <name type="scientific">Oppiella nova</name>
    <dbReference type="NCBI Taxonomy" id="334625"/>
    <lineage>
        <taxon>Eukaryota</taxon>
        <taxon>Metazoa</taxon>
        <taxon>Ecdysozoa</taxon>
        <taxon>Arthropoda</taxon>
        <taxon>Chelicerata</taxon>
        <taxon>Arachnida</taxon>
        <taxon>Acari</taxon>
        <taxon>Acariformes</taxon>
        <taxon>Sarcoptiformes</taxon>
        <taxon>Oribatida</taxon>
        <taxon>Brachypylina</taxon>
        <taxon>Oppioidea</taxon>
        <taxon>Oppiidae</taxon>
        <taxon>Oppiella</taxon>
    </lineage>
</organism>
<gene>
    <name evidence="6" type="ORF">ONB1V03_LOCUS1004</name>
</gene>
<evidence type="ECO:0000256" key="1">
    <source>
        <dbReference type="ARBA" id="ARBA00023127"/>
    </source>
</evidence>
<feature type="compositionally biased region" description="Basic and acidic residues" evidence="3">
    <location>
        <begin position="525"/>
        <end position="534"/>
    </location>
</feature>
<feature type="domain" description="Cyclin-like" evidence="4">
    <location>
        <begin position="224"/>
        <end position="308"/>
    </location>
</feature>
<feature type="compositionally biased region" description="Basic and acidic residues" evidence="3">
    <location>
        <begin position="421"/>
        <end position="436"/>
    </location>
</feature>
<dbReference type="InterPro" id="IPR013763">
    <property type="entry name" value="Cyclin-like_dom"/>
</dbReference>
<feature type="region of interest" description="Disordered" evidence="3">
    <location>
        <begin position="342"/>
        <end position="534"/>
    </location>
</feature>
<dbReference type="OrthoDB" id="10264655at2759"/>
<evidence type="ECO:0000259" key="5">
    <source>
        <dbReference type="SMART" id="SM01332"/>
    </source>
</evidence>
<evidence type="ECO:0008006" key="8">
    <source>
        <dbReference type="Google" id="ProtNLM"/>
    </source>
</evidence>
<comment type="similarity">
    <text evidence="2">Belongs to the cyclin family.</text>
</comment>
<dbReference type="Pfam" id="PF00134">
    <property type="entry name" value="Cyclin_N"/>
    <property type="match status" value="1"/>
</dbReference>
<name>A0A7R9L9W3_9ACAR</name>
<dbReference type="SMART" id="SM00385">
    <property type="entry name" value="CYCLIN"/>
    <property type="match status" value="2"/>
</dbReference>
<evidence type="ECO:0000313" key="6">
    <source>
        <dbReference type="EMBL" id="CAD7637757.1"/>
    </source>
</evidence>
<dbReference type="Proteomes" id="UP000728032">
    <property type="component" value="Unassembled WGS sequence"/>
</dbReference>
<dbReference type="EMBL" id="OC914950">
    <property type="protein sequence ID" value="CAD7637757.1"/>
    <property type="molecule type" value="Genomic_DNA"/>
</dbReference>
<dbReference type="AlphaFoldDB" id="A0A7R9L9W3"/>
<dbReference type="InterPro" id="IPR043198">
    <property type="entry name" value="Cyclin/Ssn8"/>
</dbReference>
<feature type="compositionally biased region" description="Polar residues" evidence="3">
    <location>
        <begin position="345"/>
        <end position="393"/>
    </location>
</feature>
<feature type="domain" description="Cyclin C-terminal" evidence="5">
    <location>
        <begin position="220"/>
        <end position="343"/>
    </location>
</feature>
<keyword evidence="1 2" id="KW-0195">Cyclin</keyword>
<dbReference type="Gene3D" id="1.10.472.10">
    <property type="entry name" value="Cyclin-like"/>
    <property type="match status" value="2"/>
</dbReference>
<feature type="compositionally biased region" description="Basic and acidic residues" evidence="3">
    <location>
        <begin position="397"/>
        <end position="408"/>
    </location>
</feature>
<proteinExistence type="inferred from homology"/>
<feature type="domain" description="Cyclin-like" evidence="4">
    <location>
        <begin position="109"/>
        <end position="211"/>
    </location>
</feature>
<dbReference type="GO" id="GO:0016538">
    <property type="term" value="F:cyclin-dependent protein serine/threonine kinase regulator activity"/>
    <property type="evidence" value="ECO:0007669"/>
    <property type="project" value="InterPro"/>
</dbReference>
<dbReference type="PIRSF" id="PIRSF036580">
    <property type="entry name" value="Cyclin_L"/>
    <property type="match status" value="1"/>
</dbReference>
<dbReference type="InterPro" id="IPR036915">
    <property type="entry name" value="Cyclin-like_sf"/>
</dbReference>
<sequence length="534" mass="61803">MKTHYSIECCVKANVLSYCVIIGAKMATNNILNAILMNNHSINANNSAMNSTDSKTNANTSDKSKAIFRHVVISLENCILPQQQLSQTPSMTDGLDYDHECDLRILGCELIQTSGILLRLPQMAMATGQVLFQRYYYCKSLVRFPMEVTAMACVTLASKVEEAPRRIRDVINVFHHMKQIRSEVDAKPLVLDESYISTKNQVIKAERRLLKELGFCVHVKHPHKFIVTLLQVLDNEKNERLMQTSWNYMNDSLRTNVFVRYSPETIACACIYLSARVLKVPLPKNPNWFEVFNVSEDQLKDICISILKLYVRAKPNQQKLESIVENLRKTYENARLKAKEVNVLDNGTPTSNGMEVSPASRTNSPLTKPKVDNSSPKNKLKSITSVISHMSSPNKKRTNDSPRNEGRSRSKSRSVSPINRDNYDRNRERGRDERNRSPPKSYAYDYSRSRSRSRERNSRHHKHKRITYSRSKSRSPVPHTRHHNHTTKHHSYSHNNRKSRKRSKSPYYRADDRNTYHSRSRRSRSRDLYVHRRS</sequence>